<evidence type="ECO:0000313" key="1">
    <source>
        <dbReference type="EMBL" id="SVA15727.1"/>
    </source>
</evidence>
<accession>A0A381TLS1</accession>
<name>A0A381TLS1_9ZZZZ</name>
<protein>
    <submittedName>
        <fullName evidence="1">Uncharacterized protein</fullName>
    </submittedName>
</protein>
<reference evidence="1" key="1">
    <citation type="submission" date="2018-05" db="EMBL/GenBank/DDBJ databases">
        <authorList>
            <person name="Lanie J.A."/>
            <person name="Ng W.-L."/>
            <person name="Kazmierczak K.M."/>
            <person name="Andrzejewski T.M."/>
            <person name="Davidsen T.M."/>
            <person name="Wayne K.J."/>
            <person name="Tettelin H."/>
            <person name="Glass J.I."/>
            <person name="Rusch D."/>
            <person name="Podicherti R."/>
            <person name="Tsui H.-C.T."/>
            <person name="Winkler M.E."/>
        </authorList>
    </citation>
    <scope>NUCLEOTIDE SEQUENCE</scope>
</reference>
<sequence length="215" mass="22523">MPIGERSAPATCAENIAASPNAATWPVPWCRTAPCNQPTAASCGVVSVNCAATLGRRTTTSSPMTNSGSIGVLGWGRKAWPVNVVTLSMRSPADRPLVIGWDLKEPSARVKIISPSPLSISKPSRRAYPLVNNSPKCAASSLAAPGNGIWSAIRRREPPLWTQVPTALISDRVKADGFGSIHSSTSSSFSALEITRMRAPASDSSVNSVVAGRTM</sequence>
<dbReference type="AlphaFoldDB" id="A0A381TLS1"/>
<organism evidence="1">
    <name type="scientific">marine metagenome</name>
    <dbReference type="NCBI Taxonomy" id="408172"/>
    <lineage>
        <taxon>unclassified sequences</taxon>
        <taxon>metagenomes</taxon>
        <taxon>ecological metagenomes</taxon>
    </lineage>
</organism>
<gene>
    <name evidence="1" type="ORF">METZ01_LOCUS68581</name>
</gene>
<proteinExistence type="predicted"/>
<dbReference type="EMBL" id="UINC01004627">
    <property type="protein sequence ID" value="SVA15727.1"/>
    <property type="molecule type" value="Genomic_DNA"/>
</dbReference>